<evidence type="ECO:0000256" key="7">
    <source>
        <dbReference type="ARBA" id="ARBA00023180"/>
    </source>
</evidence>
<dbReference type="SUPFAM" id="SSF52540">
    <property type="entry name" value="P-loop containing nucleoside triphosphate hydrolases"/>
    <property type="match status" value="1"/>
</dbReference>
<dbReference type="GO" id="GO:0005788">
    <property type="term" value="C:endoplasmic reticulum lumen"/>
    <property type="evidence" value="ECO:0007669"/>
    <property type="project" value="UniProtKB-SubCell"/>
</dbReference>
<dbReference type="GO" id="GO:0016887">
    <property type="term" value="F:ATP hydrolysis activity"/>
    <property type="evidence" value="ECO:0007669"/>
    <property type="project" value="InterPro"/>
</dbReference>
<comment type="similarity">
    <text evidence="2 8">Belongs to the ClpA/ClpB family. Torsin subfamily.</text>
</comment>
<reference evidence="12" key="1">
    <citation type="submission" date="2025-08" db="UniProtKB">
        <authorList>
            <consortium name="Ensembl"/>
        </authorList>
    </citation>
    <scope>IDENTIFICATION</scope>
</reference>
<dbReference type="Pfam" id="PF21376">
    <property type="entry name" value="TOR1A_C"/>
    <property type="match status" value="1"/>
</dbReference>
<feature type="signal peptide" evidence="10">
    <location>
        <begin position="1"/>
        <end position="19"/>
    </location>
</feature>
<evidence type="ECO:0000256" key="2">
    <source>
        <dbReference type="ARBA" id="ARBA00006235"/>
    </source>
</evidence>
<dbReference type="Proteomes" id="UP000694569">
    <property type="component" value="Unplaced"/>
</dbReference>
<dbReference type="GO" id="GO:0005524">
    <property type="term" value="F:ATP binding"/>
    <property type="evidence" value="ECO:0007669"/>
    <property type="project" value="UniProtKB-KW"/>
</dbReference>
<dbReference type="PANTHER" id="PTHR10760">
    <property type="entry name" value="TORSIN"/>
    <property type="match status" value="1"/>
</dbReference>
<dbReference type="GO" id="GO:0005635">
    <property type="term" value="C:nuclear envelope"/>
    <property type="evidence" value="ECO:0007669"/>
    <property type="project" value="TreeGrafter"/>
</dbReference>
<keyword evidence="4 9" id="KW-0547">Nucleotide-binding</keyword>
<evidence type="ECO:0000256" key="1">
    <source>
        <dbReference type="ARBA" id="ARBA00004319"/>
    </source>
</evidence>
<keyword evidence="7" id="KW-0325">Glycoprotein</keyword>
<evidence type="ECO:0000256" key="6">
    <source>
        <dbReference type="ARBA" id="ARBA00022840"/>
    </source>
</evidence>
<dbReference type="GO" id="GO:0034504">
    <property type="term" value="P:protein localization to nucleus"/>
    <property type="evidence" value="ECO:0007669"/>
    <property type="project" value="TreeGrafter"/>
</dbReference>
<dbReference type="AlphaFoldDB" id="A0A8C5R936"/>
<evidence type="ECO:0000256" key="8">
    <source>
        <dbReference type="PIRNR" id="PIRNR038079"/>
    </source>
</evidence>
<evidence type="ECO:0000313" key="12">
    <source>
        <dbReference type="Ensembl" id="ENSLLEP00000048238.1"/>
    </source>
</evidence>
<name>A0A8C5R936_9ANUR</name>
<dbReference type="Pfam" id="PF06309">
    <property type="entry name" value="Torsin"/>
    <property type="match status" value="1"/>
</dbReference>
<feature type="binding site" evidence="9">
    <location>
        <begin position="102"/>
        <end position="109"/>
    </location>
    <ligand>
        <name>ATP</name>
        <dbReference type="ChEBI" id="CHEBI:30616"/>
    </ligand>
</feature>
<dbReference type="Ensembl" id="ENSLLET00000050123.1">
    <property type="protein sequence ID" value="ENSLLEP00000048238.1"/>
    <property type="gene ID" value="ENSLLEG00000030429.1"/>
</dbReference>
<dbReference type="GO" id="GO:0019894">
    <property type="term" value="F:kinesin binding"/>
    <property type="evidence" value="ECO:0007669"/>
    <property type="project" value="TreeGrafter"/>
</dbReference>
<accession>A0A8C5R936</accession>
<keyword evidence="6 9" id="KW-0067">ATP-binding</keyword>
<feature type="chain" id="PRO_5034216381" description="Torsin" evidence="10">
    <location>
        <begin position="20"/>
        <end position="330"/>
    </location>
</feature>
<keyword evidence="5 8" id="KW-0256">Endoplasmic reticulum</keyword>
<evidence type="ECO:0000259" key="11">
    <source>
        <dbReference type="Pfam" id="PF21376"/>
    </source>
</evidence>
<dbReference type="PIRSF" id="PIRSF038079">
    <property type="entry name" value="Torsin_2A"/>
    <property type="match status" value="1"/>
</dbReference>
<dbReference type="InterPro" id="IPR027417">
    <property type="entry name" value="P-loop_NTPase"/>
</dbReference>
<comment type="subcellular location">
    <subcellularLocation>
        <location evidence="1 8">Endoplasmic reticulum lumen</location>
    </subcellularLocation>
</comment>
<dbReference type="GeneTree" id="ENSGT00950000182888"/>
<keyword evidence="13" id="KW-1185">Reference proteome</keyword>
<protein>
    <recommendedName>
        <fullName evidence="8">Torsin</fullName>
    </recommendedName>
</protein>
<evidence type="ECO:0000256" key="10">
    <source>
        <dbReference type="SAM" id="SignalP"/>
    </source>
</evidence>
<keyword evidence="3 10" id="KW-0732">Signal</keyword>
<dbReference type="InterPro" id="IPR010448">
    <property type="entry name" value="Torsin"/>
</dbReference>
<evidence type="ECO:0000313" key="13">
    <source>
        <dbReference type="Proteomes" id="UP000694569"/>
    </source>
</evidence>
<evidence type="ECO:0000256" key="9">
    <source>
        <dbReference type="PIRSR" id="PIRSR038079-1"/>
    </source>
</evidence>
<dbReference type="PRINTS" id="PR00300">
    <property type="entry name" value="CLPPROTEASEA"/>
</dbReference>
<dbReference type="InterPro" id="IPR049337">
    <property type="entry name" value="TOR1A_C"/>
</dbReference>
<evidence type="ECO:0000256" key="5">
    <source>
        <dbReference type="ARBA" id="ARBA00022824"/>
    </source>
</evidence>
<dbReference type="PANTHER" id="PTHR10760:SF14">
    <property type="entry name" value="TORSIN-1B"/>
    <property type="match status" value="1"/>
</dbReference>
<dbReference type="Gene3D" id="3.40.50.300">
    <property type="entry name" value="P-loop containing nucleotide triphosphate hydrolases"/>
    <property type="match status" value="1"/>
</dbReference>
<organism evidence="12 13">
    <name type="scientific">Leptobrachium leishanense</name>
    <name type="common">Leishan spiny toad</name>
    <dbReference type="NCBI Taxonomy" id="445787"/>
    <lineage>
        <taxon>Eukaryota</taxon>
        <taxon>Metazoa</taxon>
        <taxon>Chordata</taxon>
        <taxon>Craniata</taxon>
        <taxon>Vertebrata</taxon>
        <taxon>Euteleostomi</taxon>
        <taxon>Amphibia</taxon>
        <taxon>Batrachia</taxon>
        <taxon>Anura</taxon>
        <taxon>Pelobatoidea</taxon>
        <taxon>Megophryidae</taxon>
        <taxon>Leptobrachium</taxon>
    </lineage>
</organism>
<evidence type="ECO:0000256" key="4">
    <source>
        <dbReference type="ARBA" id="ARBA00022741"/>
    </source>
</evidence>
<proteinExistence type="inferred from homology"/>
<feature type="domain" description="Torsin-1A C-terminal" evidence="11">
    <location>
        <begin position="271"/>
        <end position="329"/>
    </location>
</feature>
<dbReference type="InterPro" id="IPR001270">
    <property type="entry name" value="ClpA/B"/>
</dbReference>
<dbReference type="GO" id="GO:0071763">
    <property type="term" value="P:nuclear membrane organization"/>
    <property type="evidence" value="ECO:0007669"/>
    <property type="project" value="TreeGrafter"/>
</dbReference>
<dbReference type="FunFam" id="3.40.50.300:FF:002276">
    <property type="entry name" value="Torsin, putative"/>
    <property type="match status" value="1"/>
</dbReference>
<reference evidence="12" key="2">
    <citation type="submission" date="2025-09" db="UniProtKB">
        <authorList>
            <consortium name="Ensembl"/>
        </authorList>
    </citation>
    <scope>IDENTIFICATION</scope>
</reference>
<dbReference type="InterPro" id="IPR017378">
    <property type="entry name" value="Torsin_1/2"/>
</dbReference>
<evidence type="ECO:0000256" key="3">
    <source>
        <dbReference type="ARBA" id="ARBA00022729"/>
    </source>
</evidence>
<sequence>MSPGSWIVLLPLLFGPARSIEPITTGLAIAAAAGIYQYYPDLKCYAMNCCGEEKTFSADALESDLEKKLFGQHLAHDMVLRTVTGFMRHANPGKPLALSFHGWTGIGKNFITSIIADNLYTPGMDSKSVHLFISMLHFPHASQIALYKDQLKSWIQGNVSRCDRSMFVFDEVDKLHPGILDVLKPFMDYNANIGGVSYRKAIFIFLSNAGGELITRKLLEFWRAGKKREDLRLADVESELSVELFNKEGGFFHCNLISKNLIDLYVPFLPLEFTHVKRCVQAELDKRGVIGNNEDLATEVARELDYFPKEEKIFSVKGCKGLSTKVDIYI</sequence>